<dbReference type="RefSeq" id="XP_018068176.1">
    <property type="nucleotide sequence ID" value="XM_018205373.1"/>
</dbReference>
<reference evidence="13 14" key="1">
    <citation type="submission" date="2015-10" db="EMBL/GenBank/DDBJ databases">
        <title>Full genome of DAOMC 229536 Phialocephala scopiformis, a fungal endophyte of spruce producing the potent anti-insectan compound rugulosin.</title>
        <authorList>
            <consortium name="DOE Joint Genome Institute"/>
            <person name="Walker A.K."/>
            <person name="Frasz S.L."/>
            <person name="Seifert K.A."/>
            <person name="Miller J.D."/>
            <person name="Mondo S.J."/>
            <person name="Labutti K."/>
            <person name="Lipzen A."/>
            <person name="Dockter R."/>
            <person name="Kennedy M."/>
            <person name="Grigoriev I.V."/>
            <person name="Spatafora J.W."/>
        </authorList>
    </citation>
    <scope>NUCLEOTIDE SEQUENCE [LARGE SCALE GENOMIC DNA]</scope>
    <source>
        <strain evidence="13 14">CBS 120377</strain>
    </source>
</reference>
<dbReference type="OrthoDB" id="7786253at2759"/>
<evidence type="ECO:0000256" key="2">
    <source>
        <dbReference type="ARBA" id="ARBA00004173"/>
    </source>
</evidence>
<dbReference type="PANTHER" id="PTHR11748">
    <property type="entry name" value="D-LACTATE DEHYDROGENASE"/>
    <property type="match status" value="1"/>
</dbReference>
<dbReference type="PROSITE" id="PS51387">
    <property type="entry name" value="FAD_PCMH"/>
    <property type="match status" value="1"/>
</dbReference>
<gene>
    <name evidence="13" type="ORF">LY89DRAFT_147737</name>
</gene>
<evidence type="ECO:0000256" key="3">
    <source>
        <dbReference type="ARBA" id="ARBA00008000"/>
    </source>
</evidence>
<evidence type="ECO:0000313" key="14">
    <source>
        <dbReference type="Proteomes" id="UP000070700"/>
    </source>
</evidence>
<dbReference type="InParanoid" id="A0A194X0U4"/>
<dbReference type="SUPFAM" id="SSF56176">
    <property type="entry name" value="FAD-binding/transporter-associated domain-like"/>
    <property type="match status" value="1"/>
</dbReference>
<dbReference type="PANTHER" id="PTHR11748:SF111">
    <property type="entry name" value="D-LACTATE DEHYDROGENASE, MITOCHONDRIAL-RELATED"/>
    <property type="match status" value="1"/>
</dbReference>
<organism evidence="13 14">
    <name type="scientific">Mollisia scopiformis</name>
    <name type="common">Conifer needle endophyte fungus</name>
    <name type="synonym">Phialocephala scopiformis</name>
    <dbReference type="NCBI Taxonomy" id="149040"/>
    <lineage>
        <taxon>Eukaryota</taxon>
        <taxon>Fungi</taxon>
        <taxon>Dikarya</taxon>
        <taxon>Ascomycota</taxon>
        <taxon>Pezizomycotina</taxon>
        <taxon>Leotiomycetes</taxon>
        <taxon>Helotiales</taxon>
        <taxon>Mollisiaceae</taxon>
        <taxon>Mollisia</taxon>
    </lineage>
</organism>
<sequence>MATPMRTSTRIATRTTQCLRNRHKPLSRWNNTSSSSSSSSSASKGTRSPLSAAFNAAVQGIAFGSTLGGTLWLYNYLGKRDIDCSWATKFSAPKYASVKEMQAAIEEIRKALGGDNVSVDDEILKAHGYSEWSPANIDTLPVAVVYPKSTEEVSQIMKTCHKYKVPVIGYSGGSSLEGNYSAPHGGISVDFMHMDAIVKVHEEDMDVVVQPAVGWVDLNKKIAGSGLFFPVDPSPSAKIGGMVGTNCSGTNAVRYGTMKDWVLNLTVVLADGTIIKTRNRPRKSAAGYNLNGIFVGSEGTLGLVTEITLKLAVFPKHFSVAAATFPTIRDAADTASAVMRAGVPVAALEFLDEVQMAVLNKGGWTAPLTFEEKPTLFFKFSGTKASVADNVKEVETISKTHKGGAFRYAKNEKEQEIIWSGRKQALWSLLAARPEGTELWTTDIAVPYSSLATMIEASTKSLKELGLFSSIVGHLGDGNFHEAIMYHKTDPVESAAVAKHVKNMIGRALEMDGTSTGEHSIGYFKKEELLQEVGPDTLGVMKSIKQALDPHWLLNPGKIFDTPA</sequence>
<evidence type="ECO:0000256" key="11">
    <source>
        <dbReference type="SAM" id="MobiDB-lite"/>
    </source>
</evidence>
<evidence type="ECO:0000256" key="4">
    <source>
        <dbReference type="ARBA" id="ARBA00022630"/>
    </source>
</evidence>
<dbReference type="Gene3D" id="1.10.45.10">
    <property type="entry name" value="Vanillyl-alcohol Oxidase, Chain A, domain 4"/>
    <property type="match status" value="1"/>
</dbReference>
<dbReference type="Gene3D" id="3.30.465.10">
    <property type="match status" value="1"/>
</dbReference>
<dbReference type="EMBL" id="KQ947421">
    <property type="protein sequence ID" value="KUJ13821.1"/>
    <property type="molecule type" value="Genomic_DNA"/>
</dbReference>
<dbReference type="InterPro" id="IPR016166">
    <property type="entry name" value="FAD-bd_PCMH"/>
</dbReference>
<dbReference type="InterPro" id="IPR016171">
    <property type="entry name" value="Vanillyl_alc_oxidase_C-sub2"/>
</dbReference>
<keyword evidence="6" id="KW-0809">Transit peptide</keyword>
<keyword evidence="4" id="KW-0285">Flavoprotein</keyword>
<dbReference type="Pfam" id="PF02913">
    <property type="entry name" value="FAD-oxidase_C"/>
    <property type="match status" value="1"/>
</dbReference>
<evidence type="ECO:0000256" key="8">
    <source>
        <dbReference type="ARBA" id="ARBA00023128"/>
    </source>
</evidence>
<evidence type="ECO:0000256" key="7">
    <source>
        <dbReference type="ARBA" id="ARBA00023002"/>
    </source>
</evidence>
<proteinExistence type="inferred from homology"/>
<dbReference type="EC" id="1.1.2.4" evidence="9"/>
<feature type="domain" description="FAD-binding PCMH-type" evidence="12">
    <location>
        <begin position="137"/>
        <end position="314"/>
    </location>
</feature>
<comment type="similarity">
    <text evidence="3">Belongs to the FAD-binding oxidoreductase/transferase type 4 family.</text>
</comment>
<dbReference type="GO" id="GO:1903457">
    <property type="term" value="P:lactate catabolic process"/>
    <property type="evidence" value="ECO:0007669"/>
    <property type="project" value="TreeGrafter"/>
</dbReference>
<comment type="subcellular location">
    <subcellularLocation>
        <location evidence="2">Mitochondrion</location>
    </subcellularLocation>
</comment>
<comment type="catalytic activity">
    <reaction evidence="10">
        <text>(R)-lactate + 2 Fe(III)-[cytochrome c] = 2 Fe(II)-[cytochrome c] + pyruvate + 2 H(+)</text>
        <dbReference type="Rhea" id="RHEA:13521"/>
        <dbReference type="Rhea" id="RHEA-COMP:10350"/>
        <dbReference type="Rhea" id="RHEA-COMP:14399"/>
        <dbReference type="ChEBI" id="CHEBI:15361"/>
        <dbReference type="ChEBI" id="CHEBI:15378"/>
        <dbReference type="ChEBI" id="CHEBI:16004"/>
        <dbReference type="ChEBI" id="CHEBI:29033"/>
        <dbReference type="ChEBI" id="CHEBI:29034"/>
        <dbReference type="EC" id="1.1.2.4"/>
    </reaction>
</comment>
<dbReference type="InterPro" id="IPR016169">
    <property type="entry name" value="FAD-bd_PCMH_sub2"/>
</dbReference>
<dbReference type="AlphaFoldDB" id="A0A194X0U4"/>
<dbReference type="KEGG" id="psco:LY89DRAFT_147737"/>
<keyword evidence="5" id="KW-0274">FAD</keyword>
<evidence type="ECO:0000256" key="9">
    <source>
        <dbReference type="ARBA" id="ARBA00038897"/>
    </source>
</evidence>
<dbReference type="InterPro" id="IPR036318">
    <property type="entry name" value="FAD-bd_PCMH-like_sf"/>
</dbReference>
<dbReference type="FunFam" id="3.30.465.10:FF:000014">
    <property type="entry name" value="D-lactate dehydrogenase (Cytochrome), putative"/>
    <property type="match status" value="1"/>
</dbReference>
<feature type="compositionally biased region" description="Low complexity" evidence="11">
    <location>
        <begin position="33"/>
        <end position="43"/>
    </location>
</feature>
<evidence type="ECO:0000313" key="13">
    <source>
        <dbReference type="EMBL" id="KUJ13821.1"/>
    </source>
</evidence>
<evidence type="ECO:0000259" key="12">
    <source>
        <dbReference type="PROSITE" id="PS51387"/>
    </source>
</evidence>
<dbReference type="GeneID" id="28815099"/>
<keyword evidence="7" id="KW-0560">Oxidoreductase</keyword>
<dbReference type="Proteomes" id="UP000070700">
    <property type="component" value="Unassembled WGS sequence"/>
</dbReference>
<evidence type="ECO:0000256" key="5">
    <source>
        <dbReference type="ARBA" id="ARBA00022827"/>
    </source>
</evidence>
<dbReference type="FunFam" id="1.10.45.10:FF:000001">
    <property type="entry name" value="D-lactate dehydrogenase mitochondrial"/>
    <property type="match status" value="1"/>
</dbReference>
<evidence type="ECO:0000256" key="6">
    <source>
        <dbReference type="ARBA" id="ARBA00022946"/>
    </source>
</evidence>
<dbReference type="GO" id="GO:0005739">
    <property type="term" value="C:mitochondrion"/>
    <property type="evidence" value="ECO:0007669"/>
    <property type="project" value="UniProtKB-SubCell"/>
</dbReference>
<dbReference type="GO" id="GO:0008720">
    <property type="term" value="F:D-lactate dehydrogenase (NAD+) activity"/>
    <property type="evidence" value="ECO:0007669"/>
    <property type="project" value="TreeGrafter"/>
</dbReference>
<keyword evidence="14" id="KW-1185">Reference proteome</keyword>
<dbReference type="GO" id="GO:0071949">
    <property type="term" value="F:FAD binding"/>
    <property type="evidence" value="ECO:0007669"/>
    <property type="project" value="InterPro"/>
</dbReference>
<dbReference type="Gene3D" id="3.30.70.2740">
    <property type="match status" value="1"/>
</dbReference>
<comment type="cofactor">
    <cofactor evidence="1">
        <name>FAD</name>
        <dbReference type="ChEBI" id="CHEBI:57692"/>
    </cofactor>
</comment>
<dbReference type="SUPFAM" id="SSF55103">
    <property type="entry name" value="FAD-linked oxidases, C-terminal domain"/>
    <property type="match status" value="1"/>
</dbReference>
<keyword evidence="8" id="KW-0496">Mitochondrion</keyword>
<dbReference type="GO" id="GO:0004458">
    <property type="term" value="F:D-lactate dehydrogenase (cytochrome) activity"/>
    <property type="evidence" value="ECO:0007669"/>
    <property type="project" value="UniProtKB-EC"/>
</dbReference>
<feature type="region of interest" description="Disordered" evidence="11">
    <location>
        <begin position="22"/>
        <end position="45"/>
    </location>
</feature>
<dbReference type="InterPro" id="IPR004113">
    <property type="entry name" value="FAD-bd_oxidored_4_C"/>
</dbReference>
<accession>A0A194X0U4</accession>
<dbReference type="InterPro" id="IPR016164">
    <property type="entry name" value="FAD-linked_Oxase-like_C"/>
</dbReference>
<dbReference type="STRING" id="149040.A0A194X0U4"/>
<protein>
    <recommendedName>
        <fullName evidence="9">D-lactate dehydrogenase (cytochrome)</fullName>
        <ecNumber evidence="9">1.1.2.4</ecNumber>
    </recommendedName>
</protein>
<evidence type="ECO:0000256" key="10">
    <source>
        <dbReference type="ARBA" id="ARBA00051436"/>
    </source>
</evidence>
<dbReference type="InterPro" id="IPR006094">
    <property type="entry name" value="Oxid_FAD_bind_N"/>
</dbReference>
<dbReference type="Pfam" id="PF01565">
    <property type="entry name" value="FAD_binding_4"/>
    <property type="match status" value="1"/>
</dbReference>
<evidence type="ECO:0000256" key="1">
    <source>
        <dbReference type="ARBA" id="ARBA00001974"/>
    </source>
</evidence>
<name>A0A194X0U4_MOLSC</name>
<dbReference type="FunFam" id="3.30.70.2740:FF:000001">
    <property type="entry name" value="D-lactate dehydrogenase mitochondrial"/>
    <property type="match status" value="1"/>
</dbReference>